<sequence>MSHVTHRAVACRMSQHHALRVSPHPLDADLEDPLPNRQFTSFLLDTCFFRKIRQANLSNVIRDSIDILRTQGLIFMQSIPSHLIESRCIFDLGHSAVSSLTHMNRTYVESDEINIRPLTSAYFSPTIIQPVLNMHI</sequence>
<dbReference type="Proteomes" id="UP000694920">
    <property type="component" value="Unplaced"/>
</dbReference>
<dbReference type="AlphaFoldDB" id="A0AAJ7W4V7"/>
<dbReference type="KEGG" id="ccin:107271690"/>
<name>A0AAJ7W4V7_CEPCN</name>
<proteinExistence type="predicted"/>
<evidence type="ECO:0000313" key="1">
    <source>
        <dbReference type="Proteomes" id="UP000694920"/>
    </source>
</evidence>
<dbReference type="GeneID" id="107271690"/>
<reference evidence="2" key="1">
    <citation type="submission" date="2025-08" db="UniProtKB">
        <authorList>
            <consortium name="RefSeq"/>
        </authorList>
    </citation>
    <scope>IDENTIFICATION</scope>
</reference>
<dbReference type="RefSeq" id="XP_024944673.1">
    <property type="nucleotide sequence ID" value="XM_025088905.1"/>
</dbReference>
<evidence type="ECO:0000313" key="2">
    <source>
        <dbReference type="RefSeq" id="XP_024944673.1"/>
    </source>
</evidence>
<protein>
    <submittedName>
        <fullName evidence="2">Uncharacterized protein LOC107271690</fullName>
    </submittedName>
</protein>
<organism evidence="1 2">
    <name type="scientific">Cephus cinctus</name>
    <name type="common">Wheat stem sawfly</name>
    <dbReference type="NCBI Taxonomy" id="211228"/>
    <lineage>
        <taxon>Eukaryota</taxon>
        <taxon>Metazoa</taxon>
        <taxon>Ecdysozoa</taxon>
        <taxon>Arthropoda</taxon>
        <taxon>Hexapoda</taxon>
        <taxon>Insecta</taxon>
        <taxon>Pterygota</taxon>
        <taxon>Neoptera</taxon>
        <taxon>Endopterygota</taxon>
        <taxon>Hymenoptera</taxon>
        <taxon>Cephoidea</taxon>
        <taxon>Cephidae</taxon>
        <taxon>Cephus</taxon>
    </lineage>
</organism>
<gene>
    <name evidence="2" type="primary">LOC107271690</name>
</gene>
<accession>A0AAJ7W4V7</accession>
<keyword evidence="1" id="KW-1185">Reference proteome</keyword>